<dbReference type="EMBL" id="JAFEKC020000006">
    <property type="protein sequence ID" value="KAK0514113.1"/>
    <property type="molecule type" value="Genomic_DNA"/>
</dbReference>
<evidence type="ECO:0000313" key="6">
    <source>
        <dbReference type="Proteomes" id="UP001166286"/>
    </source>
</evidence>
<evidence type="ECO:0000313" key="5">
    <source>
        <dbReference type="EMBL" id="KAK0514113.1"/>
    </source>
</evidence>
<dbReference type="GO" id="GO:0035267">
    <property type="term" value="C:NuA4 histone acetyltransferase complex"/>
    <property type="evidence" value="ECO:0007669"/>
    <property type="project" value="TreeGrafter"/>
</dbReference>
<feature type="compositionally biased region" description="Polar residues" evidence="3">
    <location>
        <begin position="438"/>
        <end position="448"/>
    </location>
</feature>
<dbReference type="InterPro" id="IPR001487">
    <property type="entry name" value="Bromodomain"/>
</dbReference>
<proteinExistence type="predicted"/>
<feature type="region of interest" description="Disordered" evidence="3">
    <location>
        <begin position="869"/>
        <end position="952"/>
    </location>
</feature>
<gene>
    <name evidence="5" type="ORF">JMJ35_003835</name>
</gene>
<feature type="region of interest" description="Disordered" evidence="3">
    <location>
        <begin position="72"/>
        <end position="93"/>
    </location>
</feature>
<evidence type="ECO:0000256" key="3">
    <source>
        <dbReference type="SAM" id="MobiDB-lite"/>
    </source>
</evidence>
<feature type="compositionally biased region" description="Polar residues" evidence="3">
    <location>
        <begin position="526"/>
        <end position="546"/>
    </location>
</feature>
<evidence type="ECO:0000256" key="2">
    <source>
        <dbReference type="PROSITE-ProRule" id="PRU00035"/>
    </source>
</evidence>
<feature type="compositionally biased region" description="Acidic residues" evidence="3">
    <location>
        <begin position="892"/>
        <end position="902"/>
    </location>
</feature>
<accession>A0AA39R3B3</accession>
<evidence type="ECO:0000256" key="1">
    <source>
        <dbReference type="ARBA" id="ARBA00023117"/>
    </source>
</evidence>
<keyword evidence="1 2" id="KW-0103">Bromodomain</keyword>
<dbReference type="PANTHER" id="PTHR15398:SF4">
    <property type="entry name" value="BROMODOMAIN-CONTAINING PROTEIN 8 ISOFORM X1"/>
    <property type="match status" value="1"/>
</dbReference>
<protein>
    <recommendedName>
        <fullName evidence="4">Bromo domain-containing protein</fullName>
    </recommendedName>
</protein>
<dbReference type="Pfam" id="PF00439">
    <property type="entry name" value="Bromodomain"/>
    <property type="match status" value="1"/>
</dbReference>
<feature type="compositionally biased region" description="Basic and acidic residues" evidence="3">
    <location>
        <begin position="134"/>
        <end position="163"/>
    </location>
</feature>
<name>A0AA39R3B3_9LECA</name>
<organism evidence="5 6">
    <name type="scientific">Cladonia borealis</name>
    <dbReference type="NCBI Taxonomy" id="184061"/>
    <lineage>
        <taxon>Eukaryota</taxon>
        <taxon>Fungi</taxon>
        <taxon>Dikarya</taxon>
        <taxon>Ascomycota</taxon>
        <taxon>Pezizomycotina</taxon>
        <taxon>Lecanoromycetes</taxon>
        <taxon>OSLEUM clade</taxon>
        <taxon>Lecanoromycetidae</taxon>
        <taxon>Lecanorales</taxon>
        <taxon>Lecanorineae</taxon>
        <taxon>Cladoniaceae</taxon>
        <taxon>Cladonia</taxon>
    </lineage>
</organism>
<feature type="compositionally biased region" description="Basic and acidic residues" evidence="3">
    <location>
        <begin position="174"/>
        <end position="201"/>
    </location>
</feature>
<feature type="region of interest" description="Disordered" evidence="3">
    <location>
        <begin position="134"/>
        <end position="679"/>
    </location>
</feature>
<dbReference type="Proteomes" id="UP001166286">
    <property type="component" value="Unassembled WGS sequence"/>
</dbReference>
<sequence>MMAPDLHTPLQSLLLFQTLYPFSDNSPPSFAQISESLKNNELLRNSDTLDRLDPDSLKELYLRLLKEEVRTQARRRSNDAQQNPRKRKLSSPPLETLDEALQYQHLLPQLVNRLYFRYRDYAIKSIEDEERNYRSLQKENQEREREESQSRSQHHETPTRPDSRGVPSIQALLRFDDEGAKPRSGLDTRPESSHDQQRGPRAESLTAVAVPNGYAQSPRIPSSGEAYKDHENVQKPGSADNGVPFLPPPQHLAHAYPVGSPTSDINRRLPPLNQSQPHPAPLPSPRSNQATLPRPERSSGSPRFLPPIQGMLRSSASGSPTGPLDALADAAGQQYRNSPAMPSPRPVQQHSHQLPPPQNYMQQRPYGYYDTQSPYQGTYQPYGQGYNSHHGGAQAYQEPVPSPNLGSPYGNGPHYQSPLPPYSQYPGYPQAPGYYQQTPMQTAYSRSQPPRYPEQHTPMSNAAGRQRPPKPSPIVTSVSSTKWKDVTPGSVRQPSPVRPGTISPISDRALSPSPEVAKTRPKGVQNRKSQPSLNDSPMETSGTRSTRGGQPRGGWRRGRAGRAGSVASTTIADSTRARTRSHSVVSQTDSLPMDYQKSTNRDIKPEPSTNSLHEDDTSIASHTADEGSRKSTRRRRGTTRGLESADSTRTSIKRKREDYSNLAPPSPSPAEPSTSVSRPGYVLGTRNFARTSATIMNDIMAHKVANIFGRPLTERDAPGYKDLIFRPQDLKSIKTAINAGSKALVAAVAENADDAGNSYNVWIPETPDVVPPKGIVNSAQLEKELMRMFANAIMYNADLPTNRGIGASFRSRLLPEDPGFIIDESSDEEGAVKFEKGKEDVSVVKDTREMYEAVEPRVSEWRNAERAAEGAASFGKGSSTRLRRGSGIGLDGVDEEEEEGDVGGEGGDDGKGEGEGEGEVVLGSVEYVDGVLVVDQYTPEPEPEPRAKRRRR</sequence>
<dbReference type="AlphaFoldDB" id="A0AA39R3B3"/>
<reference evidence="5" key="1">
    <citation type="submission" date="2023-03" db="EMBL/GenBank/DDBJ databases">
        <title>Complete genome of Cladonia borealis.</title>
        <authorList>
            <person name="Park H."/>
        </authorList>
    </citation>
    <scope>NUCLEOTIDE SEQUENCE</scope>
    <source>
        <strain evidence="5">ANT050790</strain>
    </source>
</reference>
<dbReference type="Gene3D" id="1.20.920.10">
    <property type="entry name" value="Bromodomain-like"/>
    <property type="match status" value="1"/>
</dbReference>
<evidence type="ECO:0000259" key="4">
    <source>
        <dbReference type="PROSITE" id="PS50014"/>
    </source>
</evidence>
<dbReference type="PROSITE" id="PS50014">
    <property type="entry name" value="BROMODOMAIN_2"/>
    <property type="match status" value="1"/>
</dbReference>
<feature type="compositionally biased region" description="Low complexity" evidence="3">
    <location>
        <begin position="424"/>
        <end position="437"/>
    </location>
</feature>
<dbReference type="SUPFAM" id="SSF47370">
    <property type="entry name" value="Bromodomain"/>
    <property type="match status" value="1"/>
</dbReference>
<keyword evidence="6" id="KW-1185">Reference proteome</keyword>
<dbReference type="PANTHER" id="PTHR15398">
    <property type="entry name" value="BROMODOMAIN-CONTAINING PROTEIN 8"/>
    <property type="match status" value="1"/>
</dbReference>
<feature type="compositionally biased region" description="Low complexity" evidence="3">
    <location>
        <begin position="371"/>
        <end position="386"/>
    </location>
</feature>
<feature type="domain" description="Bromo" evidence="4">
    <location>
        <begin position="700"/>
        <end position="803"/>
    </location>
</feature>
<dbReference type="InterPro" id="IPR036427">
    <property type="entry name" value="Bromodomain-like_sf"/>
</dbReference>
<comment type="caution">
    <text evidence="5">The sequence shown here is derived from an EMBL/GenBank/DDBJ whole genome shotgun (WGS) entry which is preliminary data.</text>
</comment>
<dbReference type="GO" id="GO:0006325">
    <property type="term" value="P:chromatin organization"/>
    <property type="evidence" value="ECO:0007669"/>
    <property type="project" value="UniProtKB-ARBA"/>
</dbReference>